<feature type="domain" description="Glycoside hydrolase family 3 N-terminal" evidence="9">
    <location>
        <begin position="67"/>
        <end position="392"/>
    </location>
</feature>
<dbReference type="Gene3D" id="3.40.50.1700">
    <property type="entry name" value="Glycoside hydrolase family 3 C-terminal domain"/>
    <property type="match status" value="1"/>
</dbReference>
<dbReference type="PANTHER" id="PTHR30620">
    <property type="entry name" value="PERIPLASMIC BETA-GLUCOSIDASE-RELATED"/>
    <property type="match status" value="1"/>
</dbReference>
<keyword evidence="4 8" id="KW-0732">Signal</keyword>
<dbReference type="PROSITE" id="PS00775">
    <property type="entry name" value="GLYCOSYL_HYDROL_F3"/>
    <property type="match status" value="1"/>
</dbReference>
<keyword evidence="6 7" id="KW-0326">Glycosidase</keyword>
<evidence type="ECO:0000259" key="9">
    <source>
        <dbReference type="Pfam" id="PF00933"/>
    </source>
</evidence>
<comment type="similarity">
    <text evidence="2 7">Belongs to the glycosyl hydrolase 3 family.</text>
</comment>
<dbReference type="Pfam" id="PF01915">
    <property type="entry name" value="Glyco_hydro_3_C"/>
    <property type="match status" value="1"/>
</dbReference>
<dbReference type="InterPro" id="IPR036962">
    <property type="entry name" value="Glyco_hydro_3_N_sf"/>
</dbReference>
<feature type="signal peptide" evidence="8">
    <location>
        <begin position="1"/>
        <end position="25"/>
    </location>
</feature>
<evidence type="ECO:0000256" key="6">
    <source>
        <dbReference type="ARBA" id="ARBA00023295"/>
    </source>
</evidence>
<dbReference type="Proteomes" id="UP001224392">
    <property type="component" value="Unassembled WGS sequence"/>
</dbReference>
<proteinExistence type="inferred from homology"/>
<dbReference type="InterPro" id="IPR001764">
    <property type="entry name" value="Glyco_hydro_3_N"/>
</dbReference>
<evidence type="ECO:0000256" key="5">
    <source>
        <dbReference type="ARBA" id="ARBA00022801"/>
    </source>
</evidence>
<dbReference type="InterPro" id="IPR051915">
    <property type="entry name" value="Cellulose_Degrad_GH3"/>
</dbReference>
<dbReference type="GO" id="GO:0016787">
    <property type="term" value="F:hydrolase activity"/>
    <property type="evidence" value="ECO:0007669"/>
    <property type="project" value="UniProtKB-KW"/>
</dbReference>
<protein>
    <recommendedName>
        <fullName evidence="3">beta-glucosidase</fullName>
        <ecNumber evidence="3">3.2.1.21</ecNumber>
    </recommendedName>
</protein>
<evidence type="ECO:0000256" key="4">
    <source>
        <dbReference type="ARBA" id="ARBA00022729"/>
    </source>
</evidence>
<comment type="caution">
    <text evidence="11">The sequence shown here is derived from an EMBL/GenBank/DDBJ whole genome shotgun (WGS) entry which is preliminary data.</text>
</comment>
<dbReference type="PRINTS" id="PR00133">
    <property type="entry name" value="GLHYDRLASE3"/>
</dbReference>
<organism evidence="11 12">
    <name type="scientific">Biformimicrobium ophioploci</name>
    <dbReference type="NCBI Taxonomy" id="3036711"/>
    <lineage>
        <taxon>Bacteria</taxon>
        <taxon>Pseudomonadati</taxon>
        <taxon>Pseudomonadota</taxon>
        <taxon>Gammaproteobacteria</taxon>
        <taxon>Cellvibrionales</taxon>
        <taxon>Microbulbiferaceae</taxon>
        <taxon>Biformimicrobium</taxon>
    </lineage>
</organism>
<dbReference type="InterPro" id="IPR002772">
    <property type="entry name" value="Glyco_hydro_3_C"/>
</dbReference>
<dbReference type="EC" id="3.2.1.21" evidence="3"/>
<dbReference type="InterPro" id="IPR019800">
    <property type="entry name" value="Glyco_hydro_3_AS"/>
</dbReference>
<dbReference type="SUPFAM" id="SSF51445">
    <property type="entry name" value="(Trans)glycosidases"/>
    <property type="match status" value="1"/>
</dbReference>
<evidence type="ECO:0000256" key="7">
    <source>
        <dbReference type="RuleBase" id="RU361161"/>
    </source>
</evidence>
<evidence type="ECO:0000256" key="2">
    <source>
        <dbReference type="ARBA" id="ARBA00005336"/>
    </source>
</evidence>
<dbReference type="PANTHER" id="PTHR30620:SF16">
    <property type="entry name" value="LYSOSOMAL BETA GLUCOSIDASE"/>
    <property type="match status" value="1"/>
</dbReference>
<dbReference type="InterPro" id="IPR036881">
    <property type="entry name" value="Glyco_hydro_3_C_sf"/>
</dbReference>
<evidence type="ECO:0000313" key="12">
    <source>
        <dbReference type="Proteomes" id="UP001224392"/>
    </source>
</evidence>
<comment type="catalytic activity">
    <reaction evidence="1">
        <text>Hydrolysis of terminal, non-reducing beta-D-glucosyl residues with release of beta-D-glucose.</text>
        <dbReference type="EC" id="3.2.1.21"/>
    </reaction>
</comment>
<evidence type="ECO:0000256" key="8">
    <source>
        <dbReference type="SAM" id="SignalP"/>
    </source>
</evidence>
<dbReference type="EMBL" id="BSYJ01000004">
    <property type="protein sequence ID" value="GMG87955.1"/>
    <property type="molecule type" value="Genomic_DNA"/>
</dbReference>
<evidence type="ECO:0000259" key="10">
    <source>
        <dbReference type="Pfam" id="PF01915"/>
    </source>
</evidence>
<feature type="domain" description="Glycoside hydrolase family 3 C-terminal" evidence="10">
    <location>
        <begin position="434"/>
        <end position="641"/>
    </location>
</feature>
<gene>
    <name evidence="11" type="ORF">MNKW57_22760</name>
</gene>
<evidence type="ECO:0000256" key="1">
    <source>
        <dbReference type="ARBA" id="ARBA00000448"/>
    </source>
</evidence>
<dbReference type="InterPro" id="IPR017853">
    <property type="entry name" value="GH"/>
</dbReference>
<keyword evidence="5 7" id="KW-0378">Hydrolase</keyword>
<evidence type="ECO:0000313" key="11">
    <source>
        <dbReference type="EMBL" id="GMG87955.1"/>
    </source>
</evidence>
<sequence>MEKIVKNNRAALFGLSALILASAGAYMVVEANGGRSVDAPEQAQVDDRADDMRSVEKRVADLVSKMTLAEKVGQMTQAERRHATPADVKKYFLGSVLNGGGSIPGENRREDWVKMVQDFQQAAKDTRLGIPMIWGTDAVHGHSNVLNATIFPHNVGLGATRNPELVGEIAAATAKEVAATGIHWTFAPTLCVARDDRWGRAYECFGEDPELVAQFAGPFVKGMQGASLDGSTLASSKIVATAKHWVGDGGTTYGTGDEGYAIDRGDVQLSDEAFREIHITPYLPALESGVGTVMVSYSSVNGKKMHEHKALVTDVLKGELGFDGFVISDWSALSEIPAETNRERVVRSINAGLDMIMEPEKWKEFITDLTAAVEAGEVPMSRIDDAVSRILSTKFRAGLFEHDLPVLAGDSAAGGMLGAESHRALARQAVRESLVLLKNDKNLLPLSKDAKIFVAGDHANDIGLQSGGWTIEWQGKRGDITAGTTIFEGIKGLAGGDVTFSANGEGVEGHDVAIVVVGEEPYAEGMGDYVEKPCEKCQPITLPKEQQEVLARVQASGVPTVVVVVSGRPLMMSEEFSSAQAAVAAWLPGSEGAGVADVLFGDHTPKGKLPVTWPRHLKQVPINKGDKEYDPLFPYGFGLTYP</sequence>
<reference evidence="11 12" key="1">
    <citation type="submission" date="2023-04" db="EMBL/GenBank/DDBJ databases">
        <title>Marinobulbifer ophiurae gen. nov., sp. Nov., isolate from tissue of brittle star Ophioplocus japonicus.</title>
        <authorList>
            <person name="Kawano K."/>
            <person name="Sawayama S."/>
            <person name="Nakagawa S."/>
        </authorList>
    </citation>
    <scope>NUCLEOTIDE SEQUENCE [LARGE SCALE GENOMIC DNA]</scope>
    <source>
        <strain evidence="11 12">NKW57</strain>
    </source>
</reference>
<feature type="chain" id="PRO_5047011792" description="beta-glucosidase" evidence="8">
    <location>
        <begin position="26"/>
        <end position="642"/>
    </location>
</feature>
<accession>A0ABQ6M0S5</accession>
<evidence type="ECO:0000256" key="3">
    <source>
        <dbReference type="ARBA" id="ARBA00012744"/>
    </source>
</evidence>
<dbReference type="Pfam" id="PF00933">
    <property type="entry name" value="Glyco_hydro_3"/>
    <property type="match status" value="1"/>
</dbReference>
<name>A0ABQ6M0S5_9GAMM</name>
<keyword evidence="12" id="KW-1185">Reference proteome</keyword>
<dbReference type="SUPFAM" id="SSF52279">
    <property type="entry name" value="Beta-D-glucan exohydrolase, C-terminal domain"/>
    <property type="match status" value="1"/>
</dbReference>
<dbReference type="Gene3D" id="3.20.20.300">
    <property type="entry name" value="Glycoside hydrolase, family 3, N-terminal domain"/>
    <property type="match status" value="1"/>
</dbReference>